<feature type="chain" id="PRO_5009680797" evidence="1">
    <location>
        <begin position="18"/>
        <end position="153"/>
    </location>
</feature>
<reference evidence="2 3" key="1">
    <citation type="submission" date="2016-10" db="EMBL/GenBank/DDBJ databases">
        <authorList>
            <person name="de Groot N.N."/>
        </authorList>
    </citation>
    <scope>NUCLEOTIDE SEQUENCE [LARGE SCALE GENOMIC DNA]</scope>
    <source>
        <strain evidence="2 3">PYCC 4715</strain>
    </source>
</reference>
<feature type="signal peptide" evidence="1">
    <location>
        <begin position="1"/>
        <end position="17"/>
    </location>
</feature>
<accession>A0A1L0BXS8</accession>
<gene>
    <name evidence="2" type="ORF">SAMEA4029009_CIC11G00000000212</name>
</gene>
<evidence type="ECO:0000313" key="3">
    <source>
        <dbReference type="Proteomes" id="UP000182259"/>
    </source>
</evidence>
<dbReference type="EMBL" id="LT635767">
    <property type="protein sequence ID" value="SGZ56143.1"/>
    <property type="molecule type" value="Genomic_DNA"/>
</dbReference>
<name>A0A1L0BXS8_9ASCO</name>
<organism evidence="2 3">
    <name type="scientific">Sungouiella intermedia</name>
    <dbReference type="NCBI Taxonomy" id="45354"/>
    <lineage>
        <taxon>Eukaryota</taxon>
        <taxon>Fungi</taxon>
        <taxon>Dikarya</taxon>
        <taxon>Ascomycota</taxon>
        <taxon>Saccharomycotina</taxon>
        <taxon>Pichiomycetes</taxon>
        <taxon>Metschnikowiaceae</taxon>
        <taxon>Sungouiella</taxon>
    </lineage>
</organism>
<keyword evidence="1" id="KW-0732">Signal</keyword>
<evidence type="ECO:0000256" key="1">
    <source>
        <dbReference type="SAM" id="SignalP"/>
    </source>
</evidence>
<dbReference type="Proteomes" id="UP000182259">
    <property type="component" value="Chromosome IV"/>
</dbReference>
<dbReference type="AlphaFoldDB" id="A0A1L0BXS8"/>
<protein>
    <submittedName>
        <fullName evidence="2">CIC11C00000000212</fullName>
    </submittedName>
</protein>
<sequence length="153" mass="17356">MISKFLFIIVFPILTLAKFQLQIEQDGQDGSFVRFLKYDDNVRVVYDAEHPAGCECEEEVPFFTFDGKLWDTSVNLPLAISGDLAYHNLVLYTNASTTGFGGFTICEGYVQHDGNDTFYTSNSYPYNKYINFITTNATQFLAEPVKLKIVNQT</sequence>
<evidence type="ECO:0000313" key="2">
    <source>
        <dbReference type="EMBL" id="SGZ56143.1"/>
    </source>
</evidence>
<proteinExistence type="predicted"/>